<evidence type="ECO:0000313" key="1">
    <source>
        <dbReference type="EMBL" id="MBX13377.1"/>
    </source>
</evidence>
<sequence>MLSSACPGLFLWSIGLILFCLFAIKYTMYCDMLTLILDVIF</sequence>
<reference evidence="1" key="1">
    <citation type="submission" date="2018-02" db="EMBL/GenBank/DDBJ databases">
        <title>Rhizophora mucronata_Transcriptome.</title>
        <authorList>
            <person name="Meera S.P."/>
            <person name="Sreeshan A."/>
            <person name="Augustine A."/>
        </authorList>
    </citation>
    <scope>NUCLEOTIDE SEQUENCE</scope>
    <source>
        <tissue evidence="1">Leaf</tissue>
    </source>
</reference>
<organism evidence="1">
    <name type="scientific">Rhizophora mucronata</name>
    <name type="common">Asiatic mangrove</name>
    <dbReference type="NCBI Taxonomy" id="61149"/>
    <lineage>
        <taxon>Eukaryota</taxon>
        <taxon>Viridiplantae</taxon>
        <taxon>Streptophyta</taxon>
        <taxon>Embryophyta</taxon>
        <taxon>Tracheophyta</taxon>
        <taxon>Spermatophyta</taxon>
        <taxon>Magnoliopsida</taxon>
        <taxon>eudicotyledons</taxon>
        <taxon>Gunneridae</taxon>
        <taxon>Pentapetalae</taxon>
        <taxon>rosids</taxon>
        <taxon>fabids</taxon>
        <taxon>Malpighiales</taxon>
        <taxon>Rhizophoraceae</taxon>
        <taxon>Rhizophora</taxon>
    </lineage>
</organism>
<name>A0A2P2L5Y4_RHIMU</name>
<dbReference type="EMBL" id="GGEC01032893">
    <property type="protein sequence ID" value="MBX13377.1"/>
    <property type="molecule type" value="Transcribed_RNA"/>
</dbReference>
<protein>
    <submittedName>
        <fullName evidence="1">Iron hydrogenase family protein</fullName>
    </submittedName>
</protein>
<dbReference type="AlphaFoldDB" id="A0A2P2L5Y4"/>
<proteinExistence type="predicted"/>
<accession>A0A2P2L5Y4</accession>